<dbReference type="Proteomes" id="UP000807342">
    <property type="component" value="Unassembled WGS sequence"/>
</dbReference>
<accession>A0A9P6BYD7</accession>
<evidence type="ECO:0000313" key="3">
    <source>
        <dbReference type="Proteomes" id="UP000807342"/>
    </source>
</evidence>
<dbReference type="EMBL" id="MU151639">
    <property type="protein sequence ID" value="KAF9442405.1"/>
    <property type="molecule type" value="Genomic_DNA"/>
</dbReference>
<keyword evidence="3" id="KW-1185">Reference proteome</keyword>
<reference evidence="2" key="1">
    <citation type="submission" date="2020-11" db="EMBL/GenBank/DDBJ databases">
        <authorList>
            <consortium name="DOE Joint Genome Institute"/>
            <person name="Ahrendt S."/>
            <person name="Riley R."/>
            <person name="Andreopoulos W."/>
            <person name="Labutti K."/>
            <person name="Pangilinan J."/>
            <person name="Ruiz-Duenas F.J."/>
            <person name="Barrasa J.M."/>
            <person name="Sanchez-Garcia M."/>
            <person name="Camarero S."/>
            <person name="Miyauchi S."/>
            <person name="Serrano A."/>
            <person name="Linde D."/>
            <person name="Babiker R."/>
            <person name="Drula E."/>
            <person name="Ayuso-Fernandez I."/>
            <person name="Pacheco R."/>
            <person name="Padilla G."/>
            <person name="Ferreira P."/>
            <person name="Barriuso J."/>
            <person name="Kellner H."/>
            <person name="Castanera R."/>
            <person name="Alfaro M."/>
            <person name="Ramirez L."/>
            <person name="Pisabarro A.G."/>
            <person name="Kuo A."/>
            <person name="Tritt A."/>
            <person name="Lipzen A."/>
            <person name="He G."/>
            <person name="Yan M."/>
            <person name="Ng V."/>
            <person name="Cullen D."/>
            <person name="Martin F."/>
            <person name="Rosso M.-N."/>
            <person name="Henrissat B."/>
            <person name="Hibbett D."/>
            <person name="Martinez A.T."/>
            <person name="Grigoriev I.V."/>
        </authorList>
    </citation>
    <scope>NUCLEOTIDE SEQUENCE</scope>
    <source>
        <strain evidence="2">MF-IS2</strain>
    </source>
</reference>
<evidence type="ECO:0000256" key="1">
    <source>
        <dbReference type="SAM" id="MobiDB-lite"/>
    </source>
</evidence>
<proteinExistence type="predicted"/>
<dbReference type="AlphaFoldDB" id="A0A9P6BYD7"/>
<dbReference type="Gene3D" id="1.10.10.2360">
    <property type="match status" value="1"/>
</dbReference>
<name>A0A9P6BYD7_9AGAR</name>
<feature type="region of interest" description="Disordered" evidence="1">
    <location>
        <begin position="35"/>
        <end position="93"/>
    </location>
</feature>
<sequence>MTTPLSYMCIPSALIDKGKSFEEVRMDDYIQAYMTTSKPPQPVPRLPAGDKERSSLGLPPLFKPVSEYDPILASRPKESSFSSSQLSGSRKKDLADIPATQDFKGEKVGAETFYTISCSEPYTWFSPEELRHHAYQKGHRYPPSDELQSITTKPEFAQHSFEELRVVYMLSGRELTSAEIIAAMQPR</sequence>
<gene>
    <name evidence="2" type="ORF">P691DRAFT_810691</name>
</gene>
<feature type="compositionally biased region" description="Low complexity" evidence="1">
    <location>
        <begin position="79"/>
        <end position="88"/>
    </location>
</feature>
<protein>
    <submittedName>
        <fullName evidence="2">Uncharacterized protein</fullName>
    </submittedName>
</protein>
<dbReference type="OrthoDB" id="3234974at2759"/>
<comment type="caution">
    <text evidence="2">The sequence shown here is derived from an EMBL/GenBank/DDBJ whole genome shotgun (WGS) entry which is preliminary data.</text>
</comment>
<organism evidence="2 3">
    <name type="scientific">Macrolepiota fuliginosa MF-IS2</name>
    <dbReference type="NCBI Taxonomy" id="1400762"/>
    <lineage>
        <taxon>Eukaryota</taxon>
        <taxon>Fungi</taxon>
        <taxon>Dikarya</taxon>
        <taxon>Basidiomycota</taxon>
        <taxon>Agaricomycotina</taxon>
        <taxon>Agaricomycetes</taxon>
        <taxon>Agaricomycetidae</taxon>
        <taxon>Agaricales</taxon>
        <taxon>Agaricineae</taxon>
        <taxon>Agaricaceae</taxon>
        <taxon>Macrolepiota</taxon>
    </lineage>
</organism>
<evidence type="ECO:0000313" key="2">
    <source>
        <dbReference type="EMBL" id="KAF9442405.1"/>
    </source>
</evidence>